<evidence type="ECO:0000259" key="1">
    <source>
        <dbReference type="Pfam" id="PF03478"/>
    </source>
</evidence>
<protein>
    <recommendedName>
        <fullName evidence="1">KIB1-4 beta-propeller domain-containing protein</fullName>
    </recommendedName>
</protein>
<dbReference type="PANTHER" id="PTHR44259">
    <property type="entry name" value="OS07G0183000 PROTEIN-RELATED"/>
    <property type="match status" value="1"/>
</dbReference>
<dbReference type="OMA" id="GNIEPHY"/>
<sequence length="126" mass="14445">MLISTYAGELWAMVRDGIETNLKTNTYGATQFDVDVDKESYEEVFDLGNRALFLGFNATLAVEQDEYFKGNRVYFTDDCSSSYFHSERGGGKDLGIYNYLDGNIEPHYTYHRFSPPIWIFNSPFSA</sequence>
<evidence type="ECO:0000313" key="2">
    <source>
        <dbReference type="EMBL" id="OIS96219.1"/>
    </source>
</evidence>
<proteinExistence type="predicted"/>
<dbReference type="InterPro" id="IPR050942">
    <property type="entry name" value="F-box_BR-signaling"/>
</dbReference>
<evidence type="ECO:0000313" key="3">
    <source>
        <dbReference type="Proteomes" id="UP000187609"/>
    </source>
</evidence>
<dbReference type="Proteomes" id="UP000187609">
    <property type="component" value="Unassembled WGS sequence"/>
</dbReference>
<accession>A0A1J6HV43</accession>
<comment type="caution">
    <text evidence="2">The sequence shown here is derived from an EMBL/GenBank/DDBJ whole genome shotgun (WGS) entry which is preliminary data.</text>
</comment>
<name>A0A1J6HV43_NICAT</name>
<dbReference type="STRING" id="49451.A0A1J6HV43"/>
<dbReference type="EMBL" id="MJEQ01037194">
    <property type="protein sequence ID" value="OIS96219.1"/>
    <property type="molecule type" value="Genomic_DNA"/>
</dbReference>
<keyword evidence="3" id="KW-1185">Reference proteome</keyword>
<organism evidence="2 3">
    <name type="scientific">Nicotiana attenuata</name>
    <name type="common">Coyote tobacco</name>
    <dbReference type="NCBI Taxonomy" id="49451"/>
    <lineage>
        <taxon>Eukaryota</taxon>
        <taxon>Viridiplantae</taxon>
        <taxon>Streptophyta</taxon>
        <taxon>Embryophyta</taxon>
        <taxon>Tracheophyta</taxon>
        <taxon>Spermatophyta</taxon>
        <taxon>Magnoliopsida</taxon>
        <taxon>eudicotyledons</taxon>
        <taxon>Gunneridae</taxon>
        <taxon>Pentapetalae</taxon>
        <taxon>asterids</taxon>
        <taxon>lamiids</taxon>
        <taxon>Solanales</taxon>
        <taxon>Solanaceae</taxon>
        <taxon>Nicotianoideae</taxon>
        <taxon>Nicotianeae</taxon>
        <taxon>Nicotiana</taxon>
    </lineage>
</organism>
<reference evidence="2" key="1">
    <citation type="submission" date="2016-11" db="EMBL/GenBank/DDBJ databases">
        <title>The genome of Nicotiana attenuata.</title>
        <authorList>
            <person name="Xu S."/>
            <person name="Brockmoeller T."/>
            <person name="Gaquerel E."/>
            <person name="Navarro A."/>
            <person name="Kuhl H."/>
            <person name="Gase K."/>
            <person name="Ling Z."/>
            <person name="Zhou W."/>
            <person name="Kreitzer C."/>
            <person name="Stanke M."/>
            <person name="Tang H."/>
            <person name="Lyons E."/>
            <person name="Pandey P."/>
            <person name="Pandey S.P."/>
            <person name="Timmermann B."/>
            <person name="Baldwin I.T."/>
        </authorList>
    </citation>
    <scope>NUCLEOTIDE SEQUENCE [LARGE SCALE GENOMIC DNA]</scope>
    <source>
        <strain evidence="2">UT</strain>
    </source>
</reference>
<dbReference type="PANTHER" id="PTHR44259:SF17">
    <property type="entry name" value="F-BOX PROTEIN SKIP23-LIKE"/>
    <property type="match status" value="1"/>
</dbReference>
<gene>
    <name evidence="2" type="ORF">A4A49_54072</name>
</gene>
<dbReference type="AlphaFoldDB" id="A0A1J6HV43"/>
<feature type="domain" description="KIB1-4 beta-propeller" evidence="1">
    <location>
        <begin position="5"/>
        <end position="98"/>
    </location>
</feature>
<dbReference type="InterPro" id="IPR005174">
    <property type="entry name" value="KIB1-4_b-propeller"/>
</dbReference>
<dbReference type="Pfam" id="PF03478">
    <property type="entry name" value="Beta-prop_KIB1-4"/>
    <property type="match status" value="1"/>
</dbReference>
<dbReference type="Gramene" id="OIS96219">
    <property type="protein sequence ID" value="OIS96219"/>
    <property type="gene ID" value="A4A49_54072"/>
</dbReference>